<organism evidence="9 10">
    <name type="scientific">Duganella lactea</name>
    <dbReference type="NCBI Taxonomy" id="2692173"/>
    <lineage>
        <taxon>Bacteria</taxon>
        <taxon>Pseudomonadati</taxon>
        <taxon>Pseudomonadota</taxon>
        <taxon>Betaproteobacteria</taxon>
        <taxon>Burkholderiales</taxon>
        <taxon>Oxalobacteraceae</taxon>
        <taxon>Telluria group</taxon>
        <taxon>Duganella</taxon>
    </lineage>
</organism>
<dbReference type="SUPFAM" id="SSF103473">
    <property type="entry name" value="MFS general substrate transporter"/>
    <property type="match status" value="1"/>
</dbReference>
<evidence type="ECO:0000256" key="7">
    <source>
        <dbReference type="SAM" id="Phobius"/>
    </source>
</evidence>
<evidence type="ECO:0000256" key="4">
    <source>
        <dbReference type="ARBA" id="ARBA00022692"/>
    </source>
</evidence>
<evidence type="ECO:0000256" key="5">
    <source>
        <dbReference type="ARBA" id="ARBA00022989"/>
    </source>
</evidence>
<evidence type="ECO:0000256" key="3">
    <source>
        <dbReference type="ARBA" id="ARBA00022475"/>
    </source>
</evidence>
<dbReference type="RefSeq" id="WP_160991607.1">
    <property type="nucleotide sequence ID" value="NZ_WWCO01000013.1"/>
</dbReference>
<dbReference type="InterPro" id="IPR002123">
    <property type="entry name" value="Plipid/glycerol_acylTrfase"/>
</dbReference>
<evidence type="ECO:0000256" key="6">
    <source>
        <dbReference type="ARBA" id="ARBA00023136"/>
    </source>
</evidence>
<sequence length="632" mass="69322">MSQPNQFSLLKQRRFAPFFWTQFLGAFNDNLFKTALVVIITFDALSWTTMSPSLVTNLIPGLFILPYVLFSATAGQLADKFEKAGLTRFVKWLELAIMSLAGIGWVTHHLWLLIAAVVGMGIHSTLFGPVKYAYLPQQLKPEELIGGNGVTEMGTFVGILMGEVLGAVLVVQQPHGLWLEAAATILVAGMGLVAAYRIPQSPAPAPELKISWNFIGESVRNINYSRKNRTVFLSMLGNSWFWFYGALILAQFPVYAKDYLHGDHSAFVLLLTIFSLGVGSGSLLCERLSGRKVEIGLVPFGSIGLTLFGIDLYFASLAYSGAALAGAHLDAFALLAQHGMWRILFDVLMIGMFGGFFIVPLFALIQTRCDPAHISRTIAGMNILNALFMVAAAGLAIVLLGQGLTIPELFLVTALLNAVVALYIFSLVPEFLMRFLAWLLIHTIHRVDTVDAERLPAEGAAVLVCNHVSYVDAIVIGAVAPRPIRFVMDHRIFKLPLLGWIFRTARAIPIAPAKEDPWLMEKAYVDIAQALHEGDLVCIFPEGQLTRSGDINDFKGGVAKIVERTQVPVIPMALRGLWGHLLSHNHENVFGRAFRSGLRSRLSLAVGVPVAPRDVTPEDLKQRVAALRGDWK</sequence>
<dbReference type="CDD" id="cd06173">
    <property type="entry name" value="MFS_MefA_like"/>
    <property type="match status" value="1"/>
</dbReference>
<dbReference type="Gene3D" id="1.20.1250.20">
    <property type="entry name" value="MFS general substrate transporter like domains"/>
    <property type="match status" value="1"/>
</dbReference>
<dbReference type="SUPFAM" id="SSF69593">
    <property type="entry name" value="Glycerol-3-phosphate (1)-acyltransferase"/>
    <property type="match status" value="1"/>
</dbReference>
<proteinExistence type="predicted"/>
<keyword evidence="5 7" id="KW-1133">Transmembrane helix</keyword>
<comment type="subcellular location">
    <subcellularLocation>
        <location evidence="1">Cell membrane</location>
        <topology evidence="1">Multi-pass membrane protein</topology>
    </subcellularLocation>
</comment>
<dbReference type="Pfam" id="PF01553">
    <property type="entry name" value="Acyltransferase"/>
    <property type="match status" value="1"/>
</dbReference>
<feature type="transmembrane region" description="Helical" evidence="7">
    <location>
        <begin position="266"/>
        <end position="285"/>
    </location>
</feature>
<gene>
    <name evidence="9" type="ORF">GTP38_18055</name>
</gene>
<evidence type="ECO:0000256" key="2">
    <source>
        <dbReference type="ARBA" id="ARBA00022448"/>
    </source>
</evidence>
<dbReference type="SMART" id="SM00563">
    <property type="entry name" value="PlsC"/>
    <property type="match status" value="1"/>
</dbReference>
<dbReference type="InterPro" id="IPR011701">
    <property type="entry name" value="MFS"/>
</dbReference>
<dbReference type="EMBL" id="WWCO01000013">
    <property type="protein sequence ID" value="MYM36239.1"/>
    <property type="molecule type" value="Genomic_DNA"/>
</dbReference>
<keyword evidence="2" id="KW-0813">Transport</keyword>
<keyword evidence="6 7" id="KW-0472">Membrane</keyword>
<dbReference type="PANTHER" id="PTHR43266:SF2">
    <property type="entry name" value="MAJOR FACILITATOR SUPERFAMILY (MFS) PROFILE DOMAIN-CONTAINING PROTEIN"/>
    <property type="match status" value="1"/>
</dbReference>
<protein>
    <submittedName>
        <fullName evidence="9">MFS transporter</fullName>
    </submittedName>
</protein>
<accession>A0ABW9V9B2</accession>
<feature type="transmembrane region" description="Helical" evidence="7">
    <location>
        <begin position="409"/>
        <end position="428"/>
    </location>
</feature>
<dbReference type="Proteomes" id="UP000449678">
    <property type="component" value="Unassembled WGS sequence"/>
</dbReference>
<feature type="domain" description="Phospholipid/glycerol acyltransferase" evidence="8">
    <location>
        <begin position="461"/>
        <end position="577"/>
    </location>
</feature>
<evidence type="ECO:0000256" key="1">
    <source>
        <dbReference type="ARBA" id="ARBA00004651"/>
    </source>
</evidence>
<keyword evidence="10" id="KW-1185">Reference proteome</keyword>
<dbReference type="CDD" id="cd07989">
    <property type="entry name" value="LPLAT_AGPAT-like"/>
    <property type="match status" value="1"/>
</dbReference>
<feature type="transmembrane region" description="Helical" evidence="7">
    <location>
        <begin position="297"/>
        <end position="319"/>
    </location>
</feature>
<evidence type="ECO:0000313" key="9">
    <source>
        <dbReference type="EMBL" id="MYM36239.1"/>
    </source>
</evidence>
<feature type="transmembrane region" description="Helical" evidence="7">
    <location>
        <begin position="54"/>
        <end position="77"/>
    </location>
</feature>
<evidence type="ECO:0000313" key="10">
    <source>
        <dbReference type="Proteomes" id="UP000449678"/>
    </source>
</evidence>
<feature type="transmembrane region" description="Helical" evidence="7">
    <location>
        <begin position="20"/>
        <end position="42"/>
    </location>
</feature>
<evidence type="ECO:0000259" key="8">
    <source>
        <dbReference type="SMART" id="SM00563"/>
    </source>
</evidence>
<reference evidence="9 10" key="1">
    <citation type="submission" date="2019-12" db="EMBL/GenBank/DDBJ databases">
        <title>Novel species isolated from a subtropical stream in China.</title>
        <authorList>
            <person name="Lu H."/>
        </authorList>
    </citation>
    <scope>NUCLEOTIDE SEQUENCE [LARGE SCALE GENOMIC DNA]</scope>
    <source>
        <strain evidence="9 10">FT94W</strain>
    </source>
</reference>
<keyword evidence="4 7" id="KW-0812">Transmembrane</keyword>
<dbReference type="InterPro" id="IPR036259">
    <property type="entry name" value="MFS_trans_sf"/>
</dbReference>
<comment type="caution">
    <text evidence="9">The sequence shown here is derived from an EMBL/GenBank/DDBJ whole genome shotgun (WGS) entry which is preliminary data.</text>
</comment>
<feature type="transmembrane region" description="Helical" evidence="7">
    <location>
        <begin position="383"/>
        <end position="403"/>
    </location>
</feature>
<dbReference type="Pfam" id="PF07690">
    <property type="entry name" value="MFS_1"/>
    <property type="match status" value="1"/>
</dbReference>
<keyword evidence="3" id="KW-1003">Cell membrane</keyword>
<name>A0ABW9V9B2_9BURK</name>
<dbReference type="PANTHER" id="PTHR43266">
    <property type="entry name" value="MACROLIDE-EFFLUX PROTEIN"/>
    <property type="match status" value="1"/>
</dbReference>
<feature type="transmembrane region" description="Helical" evidence="7">
    <location>
        <begin position="230"/>
        <end position="254"/>
    </location>
</feature>
<feature type="transmembrane region" description="Helical" evidence="7">
    <location>
        <begin position="339"/>
        <end position="362"/>
    </location>
</feature>